<proteinExistence type="predicted"/>
<name>A0AAV7S2J5_PLEWA</name>
<reference evidence="2" key="1">
    <citation type="journal article" date="2022" name="bioRxiv">
        <title>Sequencing and chromosome-scale assembly of the giantPleurodeles waltlgenome.</title>
        <authorList>
            <person name="Brown T."/>
            <person name="Elewa A."/>
            <person name="Iarovenko S."/>
            <person name="Subramanian E."/>
            <person name="Araus A.J."/>
            <person name="Petzold A."/>
            <person name="Susuki M."/>
            <person name="Suzuki K.-i.T."/>
            <person name="Hayashi T."/>
            <person name="Toyoda A."/>
            <person name="Oliveira C."/>
            <person name="Osipova E."/>
            <person name="Leigh N.D."/>
            <person name="Simon A."/>
            <person name="Yun M.H."/>
        </authorList>
    </citation>
    <scope>NUCLEOTIDE SEQUENCE</scope>
    <source>
        <strain evidence="2">20211129_DDA</strain>
        <tissue evidence="2">Liver</tissue>
    </source>
</reference>
<feature type="compositionally biased region" description="Basic and acidic residues" evidence="1">
    <location>
        <begin position="78"/>
        <end position="87"/>
    </location>
</feature>
<dbReference type="Proteomes" id="UP001066276">
    <property type="component" value="Chromosome 5"/>
</dbReference>
<dbReference type="EMBL" id="JANPWB010000009">
    <property type="protein sequence ID" value="KAJ1158252.1"/>
    <property type="molecule type" value="Genomic_DNA"/>
</dbReference>
<feature type="compositionally biased region" description="Basic and acidic residues" evidence="1">
    <location>
        <begin position="41"/>
        <end position="51"/>
    </location>
</feature>
<feature type="region of interest" description="Disordered" evidence="1">
    <location>
        <begin position="23"/>
        <end position="87"/>
    </location>
</feature>
<comment type="caution">
    <text evidence="2">The sequence shown here is derived from an EMBL/GenBank/DDBJ whole genome shotgun (WGS) entry which is preliminary data.</text>
</comment>
<evidence type="ECO:0000256" key="1">
    <source>
        <dbReference type="SAM" id="MobiDB-lite"/>
    </source>
</evidence>
<sequence length="87" mass="9801">MPSAHVVVRHVAASRERVKQYASATFKKNKQRKNPVTLFAAEEKRQCSDRRRTSHLPSRSVTMSPAARSKISAEVLNAEDKPSIQNK</sequence>
<protein>
    <submittedName>
        <fullName evidence="2">Uncharacterized protein</fullName>
    </submittedName>
</protein>
<evidence type="ECO:0000313" key="2">
    <source>
        <dbReference type="EMBL" id="KAJ1158252.1"/>
    </source>
</evidence>
<evidence type="ECO:0000313" key="3">
    <source>
        <dbReference type="Proteomes" id="UP001066276"/>
    </source>
</evidence>
<keyword evidence="3" id="KW-1185">Reference proteome</keyword>
<organism evidence="2 3">
    <name type="scientific">Pleurodeles waltl</name>
    <name type="common">Iberian ribbed newt</name>
    <dbReference type="NCBI Taxonomy" id="8319"/>
    <lineage>
        <taxon>Eukaryota</taxon>
        <taxon>Metazoa</taxon>
        <taxon>Chordata</taxon>
        <taxon>Craniata</taxon>
        <taxon>Vertebrata</taxon>
        <taxon>Euteleostomi</taxon>
        <taxon>Amphibia</taxon>
        <taxon>Batrachia</taxon>
        <taxon>Caudata</taxon>
        <taxon>Salamandroidea</taxon>
        <taxon>Salamandridae</taxon>
        <taxon>Pleurodelinae</taxon>
        <taxon>Pleurodeles</taxon>
    </lineage>
</organism>
<gene>
    <name evidence="2" type="ORF">NDU88_010945</name>
</gene>
<dbReference type="AlphaFoldDB" id="A0AAV7S2J5"/>
<accession>A0AAV7S2J5</accession>